<organism evidence="2">
    <name type="scientific">Burkholderia sp. (strain CCGE1003)</name>
    <dbReference type="NCBI Taxonomy" id="640512"/>
    <lineage>
        <taxon>Bacteria</taxon>
        <taxon>Pseudomonadati</taxon>
        <taxon>Pseudomonadota</taxon>
        <taxon>Betaproteobacteria</taxon>
        <taxon>Burkholderiales</taxon>
        <taxon>Burkholderiaceae</taxon>
        <taxon>Burkholderia</taxon>
    </lineage>
</organism>
<feature type="region of interest" description="Disordered" evidence="1">
    <location>
        <begin position="180"/>
        <end position="216"/>
    </location>
</feature>
<name>E1TFB2_BURSG</name>
<protein>
    <submittedName>
        <fullName evidence="2">Uncharacterized protein</fullName>
    </submittedName>
</protein>
<evidence type="ECO:0000256" key="1">
    <source>
        <dbReference type="SAM" id="MobiDB-lite"/>
    </source>
</evidence>
<dbReference type="STRING" id="640512.BC1003_5526"/>
<accession>E1TFB2</accession>
<dbReference type="eggNOG" id="ENOG5033F3N">
    <property type="taxonomic scope" value="Bacteria"/>
</dbReference>
<dbReference type="HOGENOM" id="CLU_094487_0_0_4"/>
<dbReference type="AlphaFoldDB" id="E1TFB2"/>
<dbReference type="EMBL" id="CP002218">
    <property type="protein sequence ID" value="ADN61444.1"/>
    <property type="molecule type" value="Genomic_DNA"/>
</dbReference>
<reference evidence="2" key="1">
    <citation type="submission" date="2010-09" db="EMBL/GenBank/DDBJ databases">
        <title>Complete sequence of chromosome2 of Burkholderia sp. CCGE1003.</title>
        <authorList>
            <consortium name="US DOE Joint Genome Institute"/>
            <person name="Lucas S."/>
            <person name="Copeland A."/>
            <person name="Lapidus A."/>
            <person name="Cheng J.-F."/>
            <person name="Bruce D."/>
            <person name="Goodwin L."/>
            <person name="Pitluck S."/>
            <person name="Daligault H."/>
            <person name="Davenport K."/>
            <person name="Detter J.C."/>
            <person name="Han C."/>
            <person name="Tapia R."/>
            <person name="Land M."/>
            <person name="Hauser L."/>
            <person name="Jeffries C."/>
            <person name="Kyrpides N."/>
            <person name="Ivanova N."/>
            <person name="Ovchinnikova G."/>
            <person name="Martinez-Romero E."/>
            <person name="Rogel M.A."/>
            <person name="Auchtung J."/>
            <person name="Tiedje J.M."/>
            <person name="Woyke T."/>
        </authorList>
    </citation>
    <scope>NUCLEOTIDE SEQUENCE</scope>
    <source>
        <strain evidence="2">CCGE1003</strain>
    </source>
</reference>
<evidence type="ECO:0000313" key="2">
    <source>
        <dbReference type="EMBL" id="ADN61444.1"/>
    </source>
</evidence>
<dbReference type="KEGG" id="bgf:BC1003_5526"/>
<sequence>MSNSDPDALASLRRLATTWLQRPLTAAELAELEHFQQSTAKDHPGQSAASSSDPAVHARLQAAQVVNEGRQRSESLIREVLQKLKASAAQALQAQEREEQAILKIVETAQSLNDLRPSMLVTPASGLPPAAQLALPQIADRLANLVKTEVEQCFERYFGPLQRQLASALAQLDNAASAAPAAATTAIESTATATPTPASQSPSEDVHATSATPAAH</sequence>
<feature type="compositionally biased region" description="Low complexity" evidence="1">
    <location>
        <begin position="180"/>
        <end position="203"/>
    </location>
</feature>
<proteinExistence type="predicted"/>
<feature type="region of interest" description="Disordered" evidence="1">
    <location>
        <begin position="33"/>
        <end position="57"/>
    </location>
</feature>
<dbReference type="OrthoDB" id="6905505at2"/>
<gene>
    <name evidence="2" type="ordered locus">BC1003_5526</name>
</gene>